<name>A0A212FIN5_DANPL</name>
<keyword evidence="1" id="KW-0812">Transmembrane</keyword>
<proteinExistence type="predicted"/>
<dbReference type="InParanoid" id="A0A212FIN5"/>
<comment type="caution">
    <text evidence="2">The sequence shown here is derived from an EMBL/GenBank/DDBJ whole genome shotgun (WGS) entry which is preliminary data.</text>
</comment>
<keyword evidence="1" id="KW-0472">Membrane</keyword>
<reference evidence="2 3" key="1">
    <citation type="journal article" date="2011" name="Cell">
        <title>The monarch butterfly genome yields insights into long-distance migration.</title>
        <authorList>
            <person name="Zhan S."/>
            <person name="Merlin C."/>
            <person name="Boore J.L."/>
            <person name="Reppert S.M."/>
        </authorList>
    </citation>
    <scope>NUCLEOTIDE SEQUENCE [LARGE SCALE GENOMIC DNA]</scope>
    <source>
        <strain evidence="2">F-2</strain>
    </source>
</reference>
<dbReference type="PANTHER" id="PTHR45638:SF11">
    <property type="entry name" value="CYCLIC NUCLEOTIDE-GATED CATION CHANNEL SUBUNIT A"/>
    <property type="match status" value="1"/>
</dbReference>
<feature type="transmembrane region" description="Helical" evidence="1">
    <location>
        <begin position="133"/>
        <end position="153"/>
    </location>
</feature>
<feature type="transmembrane region" description="Helical" evidence="1">
    <location>
        <begin position="270"/>
        <end position="296"/>
    </location>
</feature>
<dbReference type="AlphaFoldDB" id="A0A212FIN5"/>
<evidence type="ECO:0000313" key="2">
    <source>
        <dbReference type="EMBL" id="OWR53594.1"/>
    </source>
</evidence>
<feature type="transmembrane region" description="Helical" evidence="1">
    <location>
        <begin position="92"/>
        <end position="112"/>
    </location>
</feature>
<protein>
    <submittedName>
        <fullName evidence="2">Tetrameric potassium-selective cyclic nucleotide gated channel</fullName>
    </submittedName>
</protein>
<dbReference type="Proteomes" id="UP000007151">
    <property type="component" value="Unassembled WGS sequence"/>
</dbReference>
<sequence>MIRSISEPSLGTVTGTIGTVLGTGRSSKINIKNKGITYTLRGRWLWEGRFGGIIQRIVLAPWKIWWQITILFIVIYGYIVHLLLAYYLEQSYLLLEVTLVIGEIFFFFDVMIQLLHEFWPILRLYMRVYRRSYISLAYDVISLMPLILIFKHIPEYQEGILVGRWLGIFRIYRVIGFFQSINESMRTSRINLYVGEHFVSLGLILHASTCLWYYFNKPQLDPKEWHIYGWFVGSKKLKFDNYLTCCYFCTCRLFNCIFGDSFPLSYKQKWLTSLLMIFGYVCIKYHFIGGLTWWLVLDSSRWVTFVEQYHHMVHFLKFRGSPNFLIEQAKRYKKQLWKMKDGILTTQHLHELPLPLQMELIFDINVGNFHDSLLLRDSLKIVNDEN</sequence>
<dbReference type="GO" id="GO:0005221">
    <property type="term" value="F:intracellularly cyclic nucleotide-activated monoatomic cation channel activity"/>
    <property type="evidence" value="ECO:0007669"/>
    <property type="project" value="InterPro"/>
</dbReference>
<keyword evidence="3" id="KW-1185">Reference proteome</keyword>
<feature type="transmembrane region" description="Helical" evidence="1">
    <location>
        <begin position="190"/>
        <end position="215"/>
    </location>
</feature>
<feature type="transmembrane region" description="Helical" evidence="1">
    <location>
        <begin position="64"/>
        <end position="86"/>
    </location>
</feature>
<dbReference type="SUPFAM" id="SSF81324">
    <property type="entry name" value="Voltage-gated potassium channels"/>
    <property type="match status" value="1"/>
</dbReference>
<dbReference type="EMBL" id="AGBW02008356">
    <property type="protein sequence ID" value="OWR53594.1"/>
    <property type="molecule type" value="Genomic_DNA"/>
</dbReference>
<gene>
    <name evidence="2" type="ORF">KGM_213437</name>
</gene>
<dbReference type="InterPro" id="IPR050866">
    <property type="entry name" value="CNG_cation_channel"/>
</dbReference>
<evidence type="ECO:0000313" key="3">
    <source>
        <dbReference type="Proteomes" id="UP000007151"/>
    </source>
</evidence>
<dbReference type="PANTHER" id="PTHR45638">
    <property type="entry name" value="CYCLIC NUCLEOTIDE-GATED CATION CHANNEL SUBUNIT A"/>
    <property type="match status" value="1"/>
</dbReference>
<evidence type="ECO:0000256" key="1">
    <source>
        <dbReference type="SAM" id="Phobius"/>
    </source>
</evidence>
<dbReference type="GO" id="GO:0044877">
    <property type="term" value="F:protein-containing complex binding"/>
    <property type="evidence" value="ECO:0007669"/>
    <property type="project" value="TreeGrafter"/>
</dbReference>
<organism evidence="2 3">
    <name type="scientific">Danaus plexippus plexippus</name>
    <dbReference type="NCBI Taxonomy" id="278856"/>
    <lineage>
        <taxon>Eukaryota</taxon>
        <taxon>Metazoa</taxon>
        <taxon>Ecdysozoa</taxon>
        <taxon>Arthropoda</taxon>
        <taxon>Hexapoda</taxon>
        <taxon>Insecta</taxon>
        <taxon>Pterygota</taxon>
        <taxon>Neoptera</taxon>
        <taxon>Endopterygota</taxon>
        <taxon>Lepidoptera</taxon>
        <taxon>Glossata</taxon>
        <taxon>Ditrysia</taxon>
        <taxon>Papilionoidea</taxon>
        <taxon>Nymphalidae</taxon>
        <taxon>Danainae</taxon>
        <taxon>Danaini</taxon>
        <taxon>Danaina</taxon>
        <taxon>Danaus</taxon>
        <taxon>Danaus</taxon>
    </lineage>
</organism>
<keyword evidence="1" id="KW-1133">Transmembrane helix</keyword>
<dbReference type="Gene3D" id="1.10.287.70">
    <property type="match status" value="1"/>
</dbReference>
<dbReference type="KEGG" id="dpl:KGM_213437"/>
<accession>A0A212FIN5</accession>